<dbReference type="STRING" id="1330018.A0A167N110"/>
<dbReference type="Pfam" id="PF21671">
    <property type="entry name" value="CPL1-like"/>
    <property type="match status" value="1"/>
</dbReference>
<name>A0A167N110_CALVF</name>
<feature type="chain" id="PRO_5007890563" description="Protein CPL1-like domain-containing protein" evidence="1">
    <location>
        <begin position="20"/>
        <end position="285"/>
    </location>
</feature>
<keyword evidence="1" id="KW-0732">Signal</keyword>
<gene>
    <name evidence="3" type="ORF">CALVIDRAFT_80187</name>
</gene>
<dbReference type="Proteomes" id="UP000076738">
    <property type="component" value="Unassembled WGS sequence"/>
</dbReference>
<dbReference type="AlphaFoldDB" id="A0A167N110"/>
<dbReference type="PANTHER" id="PTHR35192">
    <property type="entry name" value="PROTEIN, PUTATIVE-RELATED"/>
    <property type="match status" value="1"/>
</dbReference>
<dbReference type="InterPro" id="IPR038955">
    <property type="entry name" value="PriA/CPL1_fungi"/>
</dbReference>
<feature type="signal peptide" evidence="1">
    <location>
        <begin position="1"/>
        <end position="19"/>
    </location>
</feature>
<keyword evidence="4" id="KW-1185">Reference proteome</keyword>
<dbReference type="EMBL" id="KV417280">
    <property type="protein sequence ID" value="KZO97232.1"/>
    <property type="molecule type" value="Genomic_DNA"/>
</dbReference>
<organism evidence="3 4">
    <name type="scientific">Calocera viscosa (strain TUFC12733)</name>
    <dbReference type="NCBI Taxonomy" id="1330018"/>
    <lineage>
        <taxon>Eukaryota</taxon>
        <taxon>Fungi</taxon>
        <taxon>Dikarya</taxon>
        <taxon>Basidiomycota</taxon>
        <taxon>Agaricomycotina</taxon>
        <taxon>Dacrymycetes</taxon>
        <taxon>Dacrymycetales</taxon>
        <taxon>Dacrymycetaceae</taxon>
        <taxon>Calocera</taxon>
    </lineage>
</organism>
<dbReference type="PANTHER" id="PTHR35192:SF2">
    <property type="entry name" value="APPLE DOMAIN-CONTAINING PROTEIN"/>
    <property type="match status" value="1"/>
</dbReference>
<sequence length="285" mass="29081">MRPFTALLPLLALPSLVLGAILPRTPLLDVCASIELNIFAELGLITDLLDLLNLGLPIGITGEIDVCLCLSALPLFLTANVDAAAAVSIAGDNAVTAVLEAINSISGGRKCQYPPHSESVCTSSTPCGWKCNAGYQQVGNQCVSSSPSGHVRARSLAAAPTCARAGEAVCGTANGKRQWECVNILSELESCGGCTFAPPFPELASTTALGTDCTTIPNVADVRCSIGACVVQKCNDGFVPSSDRTACVASTLAPAAGKHKGGKNAHGHHVVGDILGQMVGMVVGK</sequence>
<reference evidence="3 4" key="1">
    <citation type="journal article" date="2016" name="Mol. Biol. Evol.">
        <title>Comparative Genomics of Early-Diverging Mushroom-Forming Fungi Provides Insights into the Origins of Lignocellulose Decay Capabilities.</title>
        <authorList>
            <person name="Nagy L.G."/>
            <person name="Riley R."/>
            <person name="Tritt A."/>
            <person name="Adam C."/>
            <person name="Daum C."/>
            <person name="Floudas D."/>
            <person name="Sun H."/>
            <person name="Yadav J.S."/>
            <person name="Pangilinan J."/>
            <person name="Larsson K.H."/>
            <person name="Matsuura K."/>
            <person name="Barry K."/>
            <person name="Labutti K."/>
            <person name="Kuo R."/>
            <person name="Ohm R.A."/>
            <person name="Bhattacharya S.S."/>
            <person name="Shirouzu T."/>
            <person name="Yoshinaga Y."/>
            <person name="Martin F.M."/>
            <person name="Grigoriev I.V."/>
            <person name="Hibbett D.S."/>
        </authorList>
    </citation>
    <scope>NUCLEOTIDE SEQUENCE [LARGE SCALE GENOMIC DNA]</scope>
    <source>
        <strain evidence="3 4">TUFC12733</strain>
    </source>
</reference>
<dbReference type="InterPro" id="IPR048661">
    <property type="entry name" value="CPL1-like"/>
</dbReference>
<dbReference type="OrthoDB" id="439917at2759"/>
<evidence type="ECO:0000259" key="2">
    <source>
        <dbReference type="Pfam" id="PF21671"/>
    </source>
</evidence>
<evidence type="ECO:0000313" key="3">
    <source>
        <dbReference type="EMBL" id="KZO97232.1"/>
    </source>
</evidence>
<evidence type="ECO:0000256" key="1">
    <source>
        <dbReference type="SAM" id="SignalP"/>
    </source>
</evidence>
<evidence type="ECO:0000313" key="4">
    <source>
        <dbReference type="Proteomes" id="UP000076738"/>
    </source>
</evidence>
<feature type="domain" description="Protein CPL1-like" evidence="2">
    <location>
        <begin position="179"/>
        <end position="248"/>
    </location>
</feature>
<accession>A0A167N110</accession>
<proteinExistence type="predicted"/>
<protein>
    <recommendedName>
        <fullName evidence="2">Protein CPL1-like domain-containing protein</fullName>
    </recommendedName>
</protein>